<dbReference type="InterPro" id="IPR037401">
    <property type="entry name" value="SnoaL-like"/>
</dbReference>
<keyword evidence="3" id="KW-1185">Reference proteome</keyword>
<evidence type="ECO:0000313" key="3">
    <source>
        <dbReference type="Proteomes" id="UP001177023"/>
    </source>
</evidence>
<comment type="caution">
    <text evidence="2">The sequence shown here is derived from an EMBL/GenBank/DDBJ whole genome shotgun (WGS) entry which is preliminary data.</text>
</comment>
<reference evidence="2" key="1">
    <citation type="submission" date="2023-06" db="EMBL/GenBank/DDBJ databases">
        <authorList>
            <person name="Delattre M."/>
        </authorList>
    </citation>
    <scope>NUCLEOTIDE SEQUENCE</scope>
    <source>
        <strain evidence="2">AF72</strain>
    </source>
</reference>
<accession>A0AA36FS92</accession>
<dbReference type="Proteomes" id="UP001177023">
    <property type="component" value="Unassembled WGS sequence"/>
</dbReference>
<dbReference type="AlphaFoldDB" id="A0AA36FS92"/>
<gene>
    <name evidence="2" type="ORF">MSPICULIGERA_LOCUS4104</name>
</gene>
<feature type="domain" description="SnoaL-like" evidence="1">
    <location>
        <begin position="14"/>
        <end position="112"/>
    </location>
</feature>
<feature type="non-terminal residue" evidence="2">
    <location>
        <position position="122"/>
    </location>
</feature>
<proteinExistence type="predicted"/>
<name>A0AA36FS92_9BILA</name>
<dbReference type="InterPro" id="IPR032710">
    <property type="entry name" value="NTF2-like_dom_sf"/>
</dbReference>
<dbReference type="Gene3D" id="3.10.450.50">
    <property type="match status" value="1"/>
</dbReference>
<dbReference type="SUPFAM" id="SSF54427">
    <property type="entry name" value="NTF2-like"/>
    <property type="match status" value="1"/>
</dbReference>
<dbReference type="EMBL" id="CATQJA010001041">
    <property type="protein sequence ID" value="CAJ0565463.1"/>
    <property type="molecule type" value="Genomic_DNA"/>
</dbReference>
<protein>
    <recommendedName>
        <fullName evidence="1">SnoaL-like domain-containing protein</fullName>
    </recommendedName>
</protein>
<evidence type="ECO:0000313" key="2">
    <source>
        <dbReference type="EMBL" id="CAJ0565463.1"/>
    </source>
</evidence>
<sequence>MSLEGLIRGRIEAVEQAFKDKDLEKFLSHYAPNAVIVDAKQNKLFVGTEAITGLFKEWATFGSFTNKNTNETFEGSEQLIRYSATSTITFEGGKTFVTNFIQYWRKVDGKYVVETDVFDIVN</sequence>
<evidence type="ECO:0000259" key="1">
    <source>
        <dbReference type="Pfam" id="PF12680"/>
    </source>
</evidence>
<organism evidence="2 3">
    <name type="scientific">Mesorhabditis spiculigera</name>
    <dbReference type="NCBI Taxonomy" id="96644"/>
    <lineage>
        <taxon>Eukaryota</taxon>
        <taxon>Metazoa</taxon>
        <taxon>Ecdysozoa</taxon>
        <taxon>Nematoda</taxon>
        <taxon>Chromadorea</taxon>
        <taxon>Rhabditida</taxon>
        <taxon>Rhabditina</taxon>
        <taxon>Rhabditomorpha</taxon>
        <taxon>Rhabditoidea</taxon>
        <taxon>Rhabditidae</taxon>
        <taxon>Mesorhabditinae</taxon>
        <taxon>Mesorhabditis</taxon>
    </lineage>
</organism>
<dbReference type="Pfam" id="PF12680">
    <property type="entry name" value="SnoaL_2"/>
    <property type="match status" value="1"/>
</dbReference>